<protein>
    <submittedName>
        <fullName evidence="3">Thiamine transport system substrate-binding protein</fullName>
    </submittedName>
</protein>
<keyword evidence="4" id="KW-1185">Reference proteome</keyword>
<dbReference type="PANTHER" id="PTHR30006:SF2">
    <property type="entry name" value="ABC TRANSPORTER SUBSTRATE-BINDING PROTEIN"/>
    <property type="match status" value="1"/>
</dbReference>
<evidence type="ECO:0000313" key="4">
    <source>
        <dbReference type="Proteomes" id="UP000199475"/>
    </source>
</evidence>
<dbReference type="GO" id="GO:0030975">
    <property type="term" value="F:thiamine binding"/>
    <property type="evidence" value="ECO:0007669"/>
    <property type="project" value="InterPro"/>
</dbReference>
<dbReference type="PROSITE" id="PS51257">
    <property type="entry name" value="PROKAR_LIPOPROTEIN"/>
    <property type="match status" value="1"/>
</dbReference>
<name>A0A1G9MWN6_9ACTN</name>
<evidence type="ECO:0000256" key="2">
    <source>
        <dbReference type="SAM" id="SignalP"/>
    </source>
</evidence>
<evidence type="ECO:0000256" key="1">
    <source>
        <dbReference type="ARBA" id="ARBA00022729"/>
    </source>
</evidence>
<sequence>MTLRASAALAAAAALTLAACGQPAAEETTDEAPTGLTVVSHESFVMPDELKEQFAEETGLDVTYTTLADTGSMVNQLILTKDSPLGDVVFGIDNTFASRALGEGIIAGDELTEIDFGDVCVNADLAWFDEQGLPLPETLDDLTDPQYRDLFVTPSPASSSPGLAFLFATVGAKGDGWLDYWRELEANGTLVVSGWTEAYNVEFTAGEGQGDRPLVLSYSTSPAWTIGDDGESTTTALLDTCFRQTEYAGVLEGAANPEGAQQFVDFLLSPEFQATIPENMYMYPADTSVELPEEWVRFAPLSDAPIELGSEEIDANRERWIQEWTEAIG</sequence>
<dbReference type="STRING" id="686624.SAMN04488242_2798"/>
<proteinExistence type="predicted"/>
<dbReference type="Gene3D" id="3.40.190.10">
    <property type="entry name" value="Periplasmic binding protein-like II"/>
    <property type="match status" value="2"/>
</dbReference>
<feature type="signal peptide" evidence="2">
    <location>
        <begin position="1"/>
        <end position="24"/>
    </location>
</feature>
<gene>
    <name evidence="3" type="ORF">SAMN04488242_2798</name>
</gene>
<dbReference type="GO" id="GO:0030288">
    <property type="term" value="C:outer membrane-bounded periplasmic space"/>
    <property type="evidence" value="ECO:0007669"/>
    <property type="project" value="TreeGrafter"/>
</dbReference>
<feature type="chain" id="PRO_5011535286" evidence="2">
    <location>
        <begin position="25"/>
        <end position="329"/>
    </location>
</feature>
<dbReference type="InterPro" id="IPR005948">
    <property type="entry name" value="ThiB-like"/>
</dbReference>
<dbReference type="PANTHER" id="PTHR30006">
    <property type="entry name" value="THIAMINE-BINDING PERIPLASMIC PROTEIN-RELATED"/>
    <property type="match status" value="1"/>
</dbReference>
<organism evidence="3 4">
    <name type="scientific">Tessaracoccus oleiagri</name>
    <dbReference type="NCBI Taxonomy" id="686624"/>
    <lineage>
        <taxon>Bacteria</taxon>
        <taxon>Bacillati</taxon>
        <taxon>Actinomycetota</taxon>
        <taxon>Actinomycetes</taxon>
        <taxon>Propionibacteriales</taxon>
        <taxon>Propionibacteriaceae</taxon>
        <taxon>Tessaracoccus</taxon>
    </lineage>
</organism>
<dbReference type="OrthoDB" id="5412681at2"/>
<reference evidence="3 4" key="1">
    <citation type="submission" date="2016-10" db="EMBL/GenBank/DDBJ databases">
        <authorList>
            <person name="de Groot N.N."/>
        </authorList>
    </citation>
    <scope>NUCLEOTIDE SEQUENCE [LARGE SCALE GENOMIC DNA]</scope>
    <source>
        <strain evidence="3 4">CGMCC 1.9159</strain>
    </source>
</reference>
<dbReference type="EMBL" id="FNGP01000006">
    <property type="protein sequence ID" value="SDL78638.1"/>
    <property type="molecule type" value="Genomic_DNA"/>
</dbReference>
<dbReference type="AlphaFoldDB" id="A0A1G9MWN6"/>
<dbReference type="GO" id="GO:0030976">
    <property type="term" value="F:thiamine pyrophosphate binding"/>
    <property type="evidence" value="ECO:0007669"/>
    <property type="project" value="TreeGrafter"/>
</dbReference>
<dbReference type="Pfam" id="PF13531">
    <property type="entry name" value="SBP_bac_11"/>
    <property type="match status" value="1"/>
</dbReference>
<dbReference type="RefSeq" id="WP_093253722.1">
    <property type="nucleotide sequence ID" value="NZ_FNGP01000006.1"/>
</dbReference>
<dbReference type="GO" id="GO:0015888">
    <property type="term" value="P:thiamine transport"/>
    <property type="evidence" value="ECO:0007669"/>
    <property type="project" value="InterPro"/>
</dbReference>
<keyword evidence="1 2" id="KW-0732">Signal</keyword>
<dbReference type="Proteomes" id="UP000199475">
    <property type="component" value="Unassembled WGS sequence"/>
</dbReference>
<accession>A0A1G9MWN6</accession>
<dbReference type="SUPFAM" id="SSF53850">
    <property type="entry name" value="Periplasmic binding protein-like II"/>
    <property type="match status" value="1"/>
</dbReference>
<dbReference type="NCBIfam" id="TIGR01254">
    <property type="entry name" value="sfuA"/>
    <property type="match status" value="1"/>
</dbReference>
<evidence type="ECO:0000313" key="3">
    <source>
        <dbReference type="EMBL" id="SDL78638.1"/>
    </source>
</evidence>